<feature type="non-terminal residue" evidence="1">
    <location>
        <position position="108"/>
    </location>
</feature>
<protein>
    <submittedName>
        <fullName evidence="1">Putative secreted protein</fullName>
    </submittedName>
</protein>
<name>A0A023FBT0_AMBCJ</name>
<feature type="non-terminal residue" evidence="1">
    <location>
        <position position="1"/>
    </location>
</feature>
<dbReference type="EMBL" id="GBBK01005540">
    <property type="protein sequence ID" value="JAC18942.1"/>
    <property type="molecule type" value="mRNA"/>
</dbReference>
<sequence>STVIKTLLRSMIWAMVTLENIHASFSTARMQLLLCRPMFPLTSLKFRRTKWKETHLRCNAGHLAFQHQWSPGSKMMSSEQFRSTHHSEPLNNVTDAKLVIQNLNFDDR</sequence>
<reference evidence="1" key="1">
    <citation type="submission" date="2014-03" db="EMBL/GenBank/DDBJ databases">
        <title>The sialotranscriptome of Amblyomma triste, Amblyomma parvum and Amblyomma cajennense ticks, uncovered by 454-based RNA-seq.</title>
        <authorList>
            <person name="Garcia G.R."/>
            <person name="Gardinassi L.G."/>
            <person name="Ribeiro J.M."/>
            <person name="Anatriello E."/>
            <person name="Ferreira B.R."/>
            <person name="Moreira H.N."/>
            <person name="Mafra C."/>
            <person name="Olegario M.M."/>
            <person name="Szabo P.J."/>
            <person name="Miranda-Santos I.K."/>
            <person name="Maruyama S.R."/>
        </authorList>
    </citation>
    <scope>NUCLEOTIDE SEQUENCE</scope>
    <source>
        <strain evidence="1">Uberlandia</strain>
        <tissue evidence="1">Salivary glands</tissue>
    </source>
</reference>
<accession>A0A023FBT0</accession>
<dbReference type="AlphaFoldDB" id="A0A023FBT0"/>
<organism evidence="1">
    <name type="scientific">Amblyomma cajennense</name>
    <name type="common">Cayenne tick</name>
    <name type="synonym">Acarus cajennensis</name>
    <dbReference type="NCBI Taxonomy" id="34607"/>
    <lineage>
        <taxon>Eukaryota</taxon>
        <taxon>Metazoa</taxon>
        <taxon>Ecdysozoa</taxon>
        <taxon>Arthropoda</taxon>
        <taxon>Chelicerata</taxon>
        <taxon>Arachnida</taxon>
        <taxon>Acari</taxon>
        <taxon>Parasitiformes</taxon>
        <taxon>Ixodida</taxon>
        <taxon>Ixodoidea</taxon>
        <taxon>Ixodidae</taxon>
        <taxon>Amblyomminae</taxon>
        <taxon>Amblyomma</taxon>
    </lineage>
</organism>
<proteinExistence type="evidence at transcript level"/>
<evidence type="ECO:0000313" key="1">
    <source>
        <dbReference type="EMBL" id="JAC18942.1"/>
    </source>
</evidence>